<dbReference type="SUPFAM" id="SSF52540">
    <property type="entry name" value="P-loop containing nucleoside triphosphate hydrolases"/>
    <property type="match status" value="1"/>
</dbReference>
<dbReference type="Pfam" id="PF00004">
    <property type="entry name" value="AAA"/>
    <property type="match status" value="1"/>
</dbReference>
<dbReference type="RefSeq" id="YP_008059643.1">
    <property type="nucleotide sequence ID" value="NC_021330.1"/>
</dbReference>
<proteinExistence type="predicted"/>
<dbReference type="Gene3D" id="3.40.50.300">
    <property type="entry name" value="P-loop containing nucleotide triphosphate hydrolases"/>
    <property type="match status" value="1"/>
</dbReference>
<dbReference type="GeneID" id="16193610"/>
<dbReference type="PANTHER" id="PTHR23389:SF6">
    <property type="entry name" value="REPLICATION FACTOR C SUBUNIT 1"/>
    <property type="match status" value="1"/>
</dbReference>
<dbReference type="InterPro" id="IPR003959">
    <property type="entry name" value="ATPase_AAA_core"/>
</dbReference>
<dbReference type="KEGG" id="vg:16193610"/>
<evidence type="ECO:0000256" key="1">
    <source>
        <dbReference type="ARBA" id="ARBA00022705"/>
    </source>
</evidence>
<dbReference type="GO" id="GO:0006260">
    <property type="term" value="P:DNA replication"/>
    <property type="evidence" value="ECO:0007669"/>
    <property type="project" value="UniProtKB-KW"/>
</dbReference>
<dbReference type="GO" id="GO:0016887">
    <property type="term" value="F:ATP hydrolysis activity"/>
    <property type="evidence" value="ECO:0007669"/>
    <property type="project" value="InterPro"/>
</dbReference>
<reference evidence="4 5" key="1">
    <citation type="submission" date="2012-12" db="EMBL/GenBank/DDBJ databases">
        <authorList>
            <person name="Sencilo A."/>
            <person name="Jacobs-Sera D."/>
            <person name="Russell D.A."/>
            <person name="Ko C."/>
            <person name="Atanasova N."/>
            <person name="Osterlund E."/>
            <person name="Oksanen H.M."/>
            <person name="Bamford D.H."/>
            <person name="Hatfull G.F."/>
            <person name="Roine E."/>
            <person name="Hendrix R.W."/>
        </authorList>
    </citation>
    <scope>NUCLEOTIDE SEQUENCE [LARGE SCALE GENOMIC DNA]</scope>
</reference>
<dbReference type="PANTHER" id="PTHR23389">
    <property type="entry name" value="CHROMOSOME TRANSMISSION FIDELITY FACTOR 18"/>
    <property type="match status" value="1"/>
</dbReference>
<gene>
    <name evidence="4" type="primary">82</name>
    <name evidence="4" type="ORF">DNAM5_82</name>
</gene>
<evidence type="ECO:0000256" key="2">
    <source>
        <dbReference type="SAM" id="MobiDB-lite"/>
    </source>
</evidence>
<dbReference type="CDD" id="cd00009">
    <property type="entry name" value="AAA"/>
    <property type="match status" value="1"/>
</dbReference>
<sequence>MTDNDNNESWVEKYRPTSFDSIQGNNKSLRQLKSWAENWEPGDEAQLLVGPPGVGKTTTAQVISDTLEMPMTEINASTARKTEDVVNIAADAQSTPADADHQLVLIDEVDGWPTGRGAPSKEPMYDVLDDPPNPIILTANDAYQTPDGVTNRVNQHDFKLGKRSRKAKLKDIIESEGVEVDDRDLQKLAARPDLRSAINDLQILVEQDVPLGDDGRQWDEDAFDAIPEMLSGNKYAGMNLDPEDLVMWLDQAVAKEYRGLEAGVAYDCLSRADKWLGRTRDTRNYRYWKYAGSLARMVPEVRLTDAHSGYIPDLFPEWFRHSVAKASSDKPVSRVYRKLKNTDGTRYEFSGSFVYFRKVLLPILQDLDEEERREIALEHRLEGAELDILNLDEKEYEEWSGGKDSSVEEFGAKSQSVLDF</sequence>
<keyword evidence="5" id="KW-1185">Reference proteome</keyword>
<organism evidence="4 5">
    <name type="scientific">Haloarcula californiae tailed virus 1</name>
    <dbReference type="NCBI Taxonomy" id="1273746"/>
    <lineage>
        <taxon>Viruses</taxon>
        <taxon>Duplodnaviria</taxon>
        <taxon>Heunggongvirae</taxon>
        <taxon>Uroviricota</taxon>
        <taxon>Caudoviricetes</taxon>
        <taxon>Thumleimavirales</taxon>
        <taxon>Druskaviridae</taxon>
        <taxon>Hacavirus</taxon>
        <taxon>Hacavirus italiense</taxon>
        <taxon>Hacavirus HCTV1</taxon>
    </lineage>
</organism>
<dbReference type="GO" id="GO:0005524">
    <property type="term" value="F:ATP binding"/>
    <property type="evidence" value="ECO:0007669"/>
    <property type="project" value="InterPro"/>
</dbReference>
<protein>
    <submittedName>
        <fullName evidence="4">Replication factor C large subunit</fullName>
    </submittedName>
</protein>
<feature type="domain" description="AAA+ ATPase" evidence="3">
    <location>
        <begin position="42"/>
        <end position="204"/>
    </location>
</feature>
<dbReference type="SMART" id="SM00382">
    <property type="entry name" value="AAA"/>
    <property type="match status" value="1"/>
</dbReference>
<dbReference type="InterPro" id="IPR027417">
    <property type="entry name" value="P-loop_NTPase"/>
</dbReference>
<evidence type="ECO:0000313" key="4">
    <source>
        <dbReference type="EMBL" id="AGM11941.1"/>
    </source>
</evidence>
<name>R4TI02_9CAUD</name>
<keyword evidence="1" id="KW-0235">DNA replication</keyword>
<dbReference type="InterPro" id="IPR003593">
    <property type="entry name" value="AAA+_ATPase"/>
</dbReference>
<dbReference type="OrthoDB" id="5625at10239"/>
<accession>R4TI02</accession>
<evidence type="ECO:0000313" key="5">
    <source>
        <dbReference type="Proteomes" id="UP000202086"/>
    </source>
</evidence>
<dbReference type="EMBL" id="KC292029">
    <property type="protein sequence ID" value="AGM11941.1"/>
    <property type="molecule type" value="Genomic_DNA"/>
</dbReference>
<evidence type="ECO:0000259" key="3">
    <source>
        <dbReference type="SMART" id="SM00382"/>
    </source>
</evidence>
<dbReference type="Proteomes" id="UP000202086">
    <property type="component" value="Segment"/>
</dbReference>
<feature type="region of interest" description="Disordered" evidence="2">
    <location>
        <begin position="399"/>
        <end position="420"/>
    </location>
</feature>